<reference evidence="7" key="1">
    <citation type="submission" date="2015-07" db="EMBL/GenBank/DDBJ databases">
        <title>Adaptation to a free-living lifestyle via gene acquisitions in the diplomonad Trepomonas sp. PC1.</title>
        <authorList>
            <person name="Xu F."/>
            <person name="Jerlstrom-Hultqvist J."/>
            <person name="Kolisko M."/>
            <person name="Simpson A.G.B."/>
            <person name="Roger A.J."/>
            <person name="Svard S.G."/>
            <person name="Andersson J.O."/>
        </authorList>
    </citation>
    <scope>NUCLEOTIDE SEQUENCE</scope>
    <source>
        <strain evidence="7">PC1</strain>
    </source>
</reference>
<evidence type="ECO:0000256" key="1">
    <source>
        <dbReference type="ARBA" id="ARBA00022741"/>
    </source>
</evidence>
<dbReference type="PANTHER" id="PTHR24031">
    <property type="entry name" value="RNA HELICASE"/>
    <property type="match status" value="1"/>
</dbReference>
<comment type="similarity">
    <text evidence="5">Belongs to the DEAD box helicase family.</text>
</comment>
<dbReference type="Pfam" id="PF00270">
    <property type="entry name" value="DEAD"/>
    <property type="match status" value="1"/>
</dbReference>
<comment type="domain">
    <text evidence="5">The Q motif is unique to and characteristic of the DEAD box family of RNA helicases and controls ATP binding and hydrolysis.</text>
</comment>
<gene>
    <name evidence="7" type="ORF">TPC1_12002</name>
</gene>
<dbReference type="GO" id="GO:0005524">
    <property type="term" value="F:ATP binding"/>
    <property type="evidence" value="ECO:0007669"/>
    <property type="project" value="UniProtKB-UniRule"/>
</dbReference>
<evidence type="ECO:0000256" key="5">
    <source>
        <dbReference type="RuleBase" id="RU365068"/>
    </source>
</evidence>
<dbReference type="EC" id="3.6.4.13" evidence="5"/>
<dbReference type="PROSITE" id="PS51192">
    <property type="entry name" value="HELICASE_ATP_BIND_1"/>
    <property type="match status" value="1"/>
</dbReference>
<dbReference type="AlphaFoldDB" id="A0A146KI97"/>
<feature type="non-terminal residue" evidence="7">
    <location>
        <position position="245"/>
    </location>
</feature>
<keyword evidence="3 5" id="KW-0347">Helicase</keyword>
<keyword evidence="2 5" id="KW-0378">Hydrolase</keyword>
<feature type="non-terminal residue" evidence="7">
    <location>
        <position position="1"/>
    </location>
</feature>
<dbReference type="InterPro" id="IPR011545">
    <property type="entry name" value="DEAD/DEAH_box_helicase_dom"/>
</dbReference>
<dbReference type="GO" id="GO:0016787">
    <property type="term" value="F:hydrolase activity"/>
    <property type="evidence" value="ECO:0007669"/>
    <property type="project" value="UniProtKB-KW"/>
</dbReference>
<dbReference type="InterPro" id="IPR027417">
    <property type="entry name" value="P-loop_NTPase"/>
</dbReference>
<accession>A0A146KI97</accession>
<dbReference type="InterPro" id="IPR044742">
    <property type="entry name" value="DEAD/DEAH_RhlB"/>
</dbReference>
<keyword evidence="4 5" id="KW-0067">ATP-binding</keyword>
<keyword evidence="5" id="KW-0694">RNA-binding</keyword>
<comment type="catalytic activity">
    <reaction evidence="5">
        <text>ATP + H2O = ADP + phosphate + H(+)</text>
        <dbReference type="Rhea" id="RHEA:13065"/>
        <dbReference type="ChEBI" id="CHEBI:15377"/>
        <dbReference type="ChEBI" id="CHEBI:15378"/>
        <dbReference type="ChEBI" id="CHEBI:30616"/>
        <dbReference type="ChEBI" id="CHEBI:43474"/>
        <dbReference type="ChEBI" id="CHEBI:456216"/>
        <dbReference type="EC" id="3.6.4.13"/>
    </reaction>
</comment>
<name>A0A146KI97_9EUKA</name>
<protein>
    <recommendedName>
        <fullName evidence="5">ATP-dependent RNA helicase</fullName>
        <ecNumber evidence="5">3.6.4.13</ecNumber>
    </recommendedName>
</protein>
<feature type="domain" description="Helicase ATP-binding" evidence="6">
    <location>
        <begin position="102"/>
        <end position="245"/>
    </location>
</feature>
<dbReference type="EMBL" id="GDID01001495">
    <property type="protein sequence ID" value="JAP95111.1"/>
    <property type="molecule type" value="Transcribed_RNA"/>
</dbReference>
<evidence type="ECO:0000256" key="2">
    <source>
        <dbReference type="ARBA" id="ARBA00022801"/>
    </source>
</evidence>
<dbReference type="SMART" id="SM00487">
    <property type="entry name" value="DEXDc"/>
    <property type="match status" value="1"/>
</dbReference>
<evidence type="ECO:0000256" key="3">
    <source>
        <dbReference type="ARBA" id="ARBA00022806"/>
    </source>
</evidence>
<sequence length="245" mass="27979">NLKTRDNKVVQNVAKPKTSTDARQKLWSTKSSIVFKREDFLSFDKIGQQKQEEMQLLTTKQEDIQTFTTYPVESLELHQHLNFKIVKQMGFTMLTPIQHLSFLPISQNKDVFIKSQTGSGKTLAFLIPIMNQILKQTLTRQQLRLLVISPTRELSTQTEQTIHKICNSTELVCSSFTGGMSRDAEKAVLRKGANIIVCTPGRLQDHISSSENFSKLASQLQYLVLDECDYLLQNNFQILWGKLQA</sequence>
<organism evidence="7">
    <name type="scientific">Trepomonas sp. PC1</name>
    <dbReference type="NCBI Taxonomy" id="1076344"/>
    <lineage>
        <taxon>Eukaryota</taxon>
        <taxon>Metamonada</taxon>
        <taxon>Diplomonadida</taxon>
        <taxon>Hexamitidae</taxon>
        <taxon>Hexamitinae</taxon>
        <taxon>Trepomonas</taxon>
    </lineage>
</organism>
<keyword evidence="1 5" id="KW-0547">Nucleotide-binding</keyword>
<evidence type="ECO:0000259" key="6">
    <source>
        <dbReference type="PROSITE" id="PS51192"/>
    </source>
</evidence>
<evidence type="ECO:0000256" key="4">
    <source>
        <dbReference type="ARBA" id="ARBA00022840"/>
    </source>
</evidence>
<dbReference type="InterPro" id="IPR014001">
    <property type="entry name" value="Helicase_ATP-bd"/>
</dbReference>
<dbReference type="Gene3D" id="3.40.50.300">
    <property type="entry name" value="P-loop containing nucleotide triphosphate hydrolases"/>
    <property type="match status" value="1"/>
</dbReference>
<comment type="function">
    <text evidence="5">RNA helicase.</text>
</comment>
<proteinExistence type="inferred from homology"/>
<dbReference type="CDD" id="cd00268">
    <property type="entry name" value="DEADc"/>
    <property type="match status" value="1"/>
</dbReference>
<dbReference type="SUPFAM" id="SSF52540">
    <property type="entry name" value="P-loop containing nucleoside triphosphate hydrolases"/>
    <property type="match status" value="1"/>
</dbReference>
<dbReference type="GO" id="GO:0003723">
    <property type="term" value="F:RNA binding"/>
    <property type="evidence" value="ECO:0007669"/>
    <property type="project" value="UniProtKB-UniRule"/>
</dbReference>
<dbReference type="GO" id="GO:0003724">
    <property type="term" value="F:RNA helicase activity"/>
    <property type="evidence" value="ECO:0007669"/>
    <property type="project" value="UniProtKB-EC"/>
</dbReference>
<evidence type="ECO:0000313" key="7">
    <source>
        <dbReference type="EMBL" id="JAP95111.1"/>
    </source>
</evidence>